<evidence type="ECO:0000259" key="18">
    <source>
        <dbReference type="PROSITE" id="PS50016"/>
    </source>
</evidence>
<feature type="compositionally biased region" description="Low complexity" evidence="16">
    <location>
        <begin position="840"/>
        <end position="854"/>
    </location>
</feature>
<feature type="compositionally biased region" description="Basic and acidic residues" evidence="16">
    <location>
        <begin position="640"/>
        <end position="656"/>
    </location>
</feature>
<dbReference type="PROSITE" id="PS01359">
    <property type="entry name" value="ZF_PHD_1"/>
    <property type="match status" value="2"/>
</dbReference>
<evidence type="ECO:0000256" key="1">
    <source>
        <dbReference type="ARBA" id="ARBA00004123"/>
    </source>
</evidence>
<evidence type="ECO:0000256" key="12">
    <source>
        <dbReference type="PROSITE-ProRule" id="PRU00035"/>
    </source>
</evidence>
<feature type="domain" description="WAC" evidence="20">
    <location>
        <begin position="22"/>
        <end position="131"/>
    </location>
</feature>
<keyword evidence="7 15" id="KW-0175">Coiled coil</keyword>
<feature type="domain" description="DDT" evidence="19">
    <location>
        <begin position="399"/>
        <end position="464"/>
    </location>
</feature>
<dbReference type="InterPro" id="IPR018501">
    <property type="entry name" value="DDT_dom"/>
</dbReference>
<keyword evidence="10 14" id="KW-0539">Nucleus</keyword>
<evidence type="ECO:0000256" key="6">
    <source>
        <dbReference type="ARBA" id="ARBA00023015"/>
    </source>
</evidence>
<feature type="region of interest" description="Disordered" evidence="16">
    <location>
        <begin position="640"/>
        <end position="721"/>
    </location>
</feature>
<feature type="compositionally biased region" description="Basic and acidic residues" evidence="16">
    <location>
        <begin position="664"/>
        <end position="677"/>
    </location>
</feature>
<dbReference type="Pfam" id="PF00439">
    <property type="entry name" value="Bromodomain"/>
    <property type="match status" value="1"/>
</dbReference>
<feature type="region of interest" description="Disordered" evidence="16">
    <location>
        <begin position="1404"/>
        <end position="1491"/>
    </location>
</feature>
<dbReference type="InterPro" id="IPR047171">
    <property type="entry name" value="BAZ1A"/>
</dbReference>
<feature type="domain" description="PHD-type" evidence="18">
    <location>
        <begin position="1350"/>
        <end position="1397"/>
    </location>
</feature>
<evidence type="ECO:0000256" key="14">
    <source>
        <dbReference type="PROSITE-ProRule" id="PRU00475"/>
    </source>
</evidence>
<evidence type="ECO:0000256" key="4">
    <source>
        <dbReference type="ARBA" id="ARBA00022771"/>
    </source>
</evidence>
<dbReference type="PANTHER" id="PTHR46510">
    <property type="entry name" value="BROMODOMAIN ADJACENT TO ZINC FINGER DOMAIN PROTEIN 1A"/>
    <property type="match status" value="1"/>
</dbReference>
<feature type="compositionally biased region" description="Acidic residues" evidence="16">
    <location>
        <begin position="1304"/>
        <end position="1331"/>
    </location>
</feature>
<evidence type="ECO:0000256" key="5">
    <source>
        <dbReference type="ARBA" id="ARBA00022833"/>
    </source>
</evidence>
<gene>
    <name evidence="21" type="ORF">FSP39_008962</name>
</gene>
<evidence type="ECO:0000256" key="10">
    <source>
        <dbReference type="ARBA" id="ARBA00023242"/>
    </source>
</evidence>
<keyword evidence="22" id="KW-1185">Reference proteome</keyword>
<evidence type="ECO:0000256" key="8">
    <source>
        <dbReference type="ARBA" id="ARBA00023117"/>
    </source>
</evidence>
<proteinExistence type="predicted"/>
<evidence type="ECO:0000259" key="20">
    <source>
        <dbReference type="PROSITE" id="PS51136"/>
    </source>
</evidence>
<dbReference type="SMART" id="SM00249">
    <property type="entry name" value="PHD"/>
    <property type="match status" value="2"/>
</dbReference>
<keyword evidence="9" id="KW-0804">Transcription</keyword>
<feature type="compositionally biased region" description="Low complexity" evidence="16">
    <location>
        <begin position="1"/>
        <end position="12"/>
    </location>
</feature>
<dbReference type="InterPro" id="IPR013136">
    <property type="entry name" value="WSTF_Acf1_Cbp146"/>
</dbReference>
<dbReference type="SMART" id="SM00297">
    <property type="entry name" value="BROMO"/>
    <property type="match status" value="1"/>
</dbReference>
<name>A0AA88YAX3_PINIB</name>
<dbReference type="Proteomes" id="UP001186944">
    <property type="component" value="Unassembled WGS sequence"/>
</dbReference>
<dbReference type="Pfam" id="PF10537">
    <property type="entry name" value="WAC_Acf1_DNA_bd"/>
    <property type="match status" value="1"/>
</dbReference>
<dbReference type="InterPro" id="IPR019786">
    <property type="entry name" value="Zinc_finger_PHD-type_CS"/>
</dbReference>
<evidence type="ECO:0000256" key="7">
    <source>
        <dbReference type="ARBA" id="ARBA00023054"/>
    </source>
</evidence>
<dbReference type="InterPro" id="IPR028942">
    <property type="entry name" value="WHIM1_dom"/>
</dbReference>
<dbReference type="Pfam" id="PF15612">
    <property type="entry name" value="WHIM1"/>
    <property type="match status" value="1"/>
</dbReference>
<keyword evidence="2" id="KW-0597">Phosphoprotein</keyword>
<evidence type="ECO:0000313" key="21">
    <source>
        <dbReference type="EMBL" id="KAK3092925.1"/>
    </source>
</evidence>
<dbReference type="Pfam" id="PF15613">
    <property type="entry name" value="WSD"/>
    <property type="match status" value="1"/>
</dbReference>
<evidence type="ECO:0000256" key="15">
    <source>
        <dbReference type="SAM" id="Coils"/>
    </source>
</evidence>
<reference evidence="21" key="1">
    <citation type="submission" date="2019-08" db="EMBL/GenBank/DDBJ databases">
        <title>The improved chromosome-level genome for the pearl oyster Pinctada fucata martensii using PacBio sequencing and Hi-C.</title>
        <authorList>
            <person name="Zheng Z."/>
        </authorList>
    </citation>
    <scope>NUCLEOTIDE SEQUENCE</scope>
    <source>
        <strain evidence="21">ZZ-2019</strain>
        <tissue evidence="21">Adductor muscle</tissue>
    </source>
</reference>
<dbReference type="CDD" id="cd15539">
    <property type="entry name" value="PHD1_AIRE"/>
    <property type="match status" value="1"/>
</dbReference>
<feature type="coiled-coil region" evidence="15">
    <location>
        <begin position="322"/>
        <end position="365"/>
    </location>
</feature>
<evidence type="ECO:0000259" key="19">
    <source>
        <dbReference type="PROSITE" id="PS50827"/>
    </source>
</evidence>
<dbReference type="GO" id="GO:0008270">
    <property type="term" value="F:zinc ion binding"/>
    <property type="evidence" value="ECO:0007669"/>
    <property type="project" value="UniProtKB-KW"/>
</dbReference>
<dbReference type="GO" id="GO:0006338">
    <property type="term" value="P:chromatin remodeling"/>
    <property type="evidence" value="ECO:0007669"/>
    <property type="project" value="InterPro"/>
</dbReference>
<dbReference type="PROSITE" id="PS50016">
    <property type="entry name" value="ZF_PHD_2"/>
    <property type="match status" value="2"/>
</dbReference>
<dbReference type="PANTHER" id="PTHR46510:SF1">
    <property type="entry name" value="BROMODOMAIN ADJACENT TO ZINC FINGER DOMAIN PROTEIN 1A"/>
    <property type="match status" value="1"/>
</dbReference>
<dbReference type="Pfam" id="PF00628">
    <property type="entry name" value="PHD"/>
    <property type="match status" value="2"/>
</dbReference>
<evidence type="ECO:0000256" key="16">
    <source>
        <dbReference type="SAM" id="MobiDB-lite"/>
    </source>
</evidence>
<dbReference type="InterPro" id="IPR013083">
    <property type="entry name" value="Znf_RING/FYVE/PHD"/>
</dbReference>
<dbReference type="GO" id="GO:0006355">
    <property type="term" value="P:regulation of DNA-templated transcription"/>
    <property type="evidence" value="ECO:0007669"/>
    <property type="project" value="TreeGrafter"/>
</dbReference>
<feature type="region of interest" description="Disordered" evidence="16">
    <location>
        <begin position="1"/>
        <end position="21"/>
    </location>
</feature>
<comment type="caution">
    <text evidence="21">The sequence shown here is derived from an EMBL/GenBank/DDBJ whole genome shotgun (WGS) entry which is preliminary data.</text>
</comment>
<dbReference type="GO" id="GO:0031445">
    <property type="term" value="P:regulation of heterochromatin formation"/>
    <property type="evidence" value="ECO:0007669"/>
    <property type="project" value="TreeGrafter"/>
</dbReference>
<dbReference type="InterPro" id="IPR019787">
    <property type="entry name" value="Znf_PHD-finger"/>
</dbReference>
<dbReference type="GO" id="GO:0045740">
    <property type="term" value="P:positive regulation of DNA replication"/>
    <property type="evidence" value="ECO:0007669"/>
    <property type="project" value="TreeGrafter"/>
</dbReference>
<feature type="region of interest" description="Disordered" evidence="16">
    <location>
        <begin position="1289"/>
        <end position="1341"/>
    </location>
</feature>
<feature type="region of interest" description="Disordered" evidence="16">
    <location>
        <begin position="252"/>
        <end position="297"/>
    </location>
</feature>
<evidence type="ECO:0000256" key="2">
    <source>
        <dbReference type="ARBA" id="ARBA00022553"/>
    </source>
</evidence>
<evidence type="ECO:0000256" key="11">
    <source>
        <dbReference type="ARBA" id="ARBA00068253"/>
    </source>
</evidence>
<feature type="compositionally biased region" description="Polar residues" evidence="16">
    <location>
        <begin position="1482"/>
        <end position="1491"/>
    </location>
</feature>
<dbReference type="InterPro" id="IPR001965">
    <property type="entry name" value="Znf_PHD"/>
</dbReference>
<evidence type="ECO:0000259" key="17">
    <source>
        <dbReference type="PROSITE" id="PS50014"/>
    </source>
</evidence>
<protein>
    <recommendedName>
        <fullName evidence="11">Bromodomain adjacent to zinc finger domain protein 1A</fullName>
    </recommendedName>
</protein>
<dbReference type="PROSITE" id="PS00633">
    <property type="entry name" value="BROMODOMAIN_1"/>
    <property type="match status" value="1"/>
</dbReference>
<evidence type="ECO:0000256" key="9">
    <source>
        <dbReference type="ARBA" id="ARBA00023163"/>
    </source>
</evidence>
<feature type="compositionally biased region" description="Polar residues" evidence="16">
    <location>
        <begin position="808"/>
        <end position="818"/>
    </location>
</feature>
<keyword evidence="3" id="KW-0479">Metal-binding</keyword>
<comment type="subcellular location">
    <subcellularLocation>
        <location evidence="1 14">Nucleus</location>
    </subcellularLocation>
</comment>
<accession>A0AA88YAX3</accession>
<feature type="compositionally biased region" description="Basic and acidic residues" evidence="16">
    <location>
        <begin position="1142"/>
        <end position="1181"/>
    </location>
</feature>
<keyword evidence="8 12" id="KW-0103">Bromodomain</keyword>
<dbReference type="InterPro" id="IPR036427">
    <property type="entry name" value="Bromodomain-like_sf"/>
</dbReference>
<dbReference type="Pfam" id="PF02791">
    <property type="entry name" value="DDT"/>
    <property type="match status" value="1"/>
</dbReference>
<dbReference type="Gene3D" id="1.20.920.10">
    <property type="entry name" value="Bromodomain-like"/>
    <property type="match status" value="1"/>
</dbReference>
<dbReference type="GO" id="GO:0000228">
    <property type="term" value="C:nuclear chromosome"/>
    <property type="evidence" value="ECO:0007669"/>
    <property type="project" value="TreeGrafter"/>
</dbReference>
<keyword evidence="4 13" id="KW-0863">Zinc-finger</keyword>
<feature type="domain" description="PHD-type" evidence="18">
    <location>
        <begin position="1238"/>
        <end position="1288"/>
    </location>
</feature>
<feature type="domain" description="Bromo" evidence="17">
    <location>
        <begin position="1505"/>
        <end position="1575"/>
    </location>
</feature>
<evidence type="ECO:0000256" key="13">
    <source>
        <dbReference type="PROSITE-ProRule" id="PRU00146"/>
    </source>
</evidence>
<dbReference type="GO" id="GO:0008623">
    <property type="term" value="C:CHRAC"/>
    <property type="evidence" value="ECO:0007669"/>
    <property type="project" value="TreeGrafter"/>
</dbReference>
<feature type="compositionally biased region" description="Basic residues" evidence="16">
    <location>
        <begin position="1404"/>
        <end position="1417"/>
    </location>
</feature>
<feature type="compositionally biased region" description="Polar residues" evidence="16">
    <location>
        <begin position="855"/>
        <end position="866"/>
    </location>
</feature>
<dbReference type="Gene3D" id="3.30.40.10">
    <property type="entry name" value="Zinc/RING finger domain, C3HC4 (zinc finger)"/>
    <property type="match status" value="2"/>
</dbReference>
<feature type="compositionally biased region" description="Low complexity" evidence="16">
    <location>
        <begin position="1422"/>
        <end position="1439"/>
    </location>
</feature>
<organism evidence="21 22">
    <name type="scientific">Pinctada imbricata</name>
    <name type="common">Atlantic pearl-oyster</name>
    <name type="synonym">Pinctada martensii</name>
    <dbReference type="NCBI Taxonomy" id="66713"/>
    <lineage>
        <taxon>Eukaryota</taxon>
        <taxon>Metazoa</taxon>
        <taxon>Spiralia</taxon>
        <taxon>Lophotrochozoa</taxon>
        <taxon>Mollusca</taxon>
        <taxon>Bivalvia</taxon>
        <taxon>Autobranchia</taxon>
        <taxon>Pteriomorphia</taxon>
        <taxon>Pterioida</taxon>
        <taxon>Pterioidea</taxon>
        <taxon>Pteriidae</taxon>
        <taxon>Pinctada</taxon>
    </lineage>
</organism>
<feature type="compositionally biased region" description="Basic and acidic residues" evidence="16">
    <location>
        <begin position="708"/>
        <end position="721"/>
    </location>
</feature>
<feature type="region of interest" description="Disordered" evidence="16">
    <location>
        <begin position="801"/>
        <end position="866"/>
    </location>
</feature>
<dbReference type="CDD" id="cd15627">
    <property type="entry name" value="PHD_BAZ1A"/>
    <property type="match status" value="1"/>
</dbReference>
<evidence type="ECO:0000313" key="22">
    <source>
        <dbReference type="Proteomes" id="UP001186944"/>
    </source>
</evidence>
<dbReference type="InterPro" id="IPR011011">
    <property type="entry name" value="Znf_FYVE_PHD"/>
</dbReference>
<feature type="compositionally biased region" description="Basic residues" evidence="16">
    <location>
        <begin position="1289"/>
        <end position="1300"/>
    </location>
</feature>
<feature type="compositionally biased region" description="Acidic residues" evidence="16">
    <location>
        <begin position="689"/>
        <end position="707"/>
    </location>
</feature>
<dbReference type="InterPro" id="IPR001487">
    <property type="entry name" value="Bromodomain"/>
</dbReference>
<dbReference type="SUPFAM" id="SSF47370">
    <property type="entry name" value="Bromodomain"/>
    <property type="match status" value="1"/>
</dbReference>
<evidence type="ECO:0000256" key="3">
    <source>
        <dbReference type="ARBA" id="ARBA00022723"/>
    </source>
</evidence>
<dbReference type="PROSITE" id="PS50014">
    <property type="entry name" value="BROMODOMAIN_2"/>
    <property type="match status" value="1"/>
</dbReference>
<dbReference type="EMBL" id="VSWD01000009">
    <property type="protein sequence ID" value="KAK3092925.1"/>
    <property type="molecule type" value="Genomic_DNA"/>
</dbReference>
<feature type="compositionally biased region" description="Basic and acidic residues" evidence="16">
    <location>
        <begin position="256"/>
        <end position="267"/>
    </location>
</feature>
<keyword evidence="6" id="KW-0805">Transcription regulation</keyword>
<keyword evidence="5" id="KW-0862">Zinc</keyword>
<dbReference type="PRINTS" id="PR00503">
    <property type="entry name" value="BROMODOMAIN"/>
</dbReference>
<dbReference type="PROSITE" id="PS51136">
    <property type="entry name" value="WAC"/>
    <property type="match status" value="1"/>
</dbReference>
<dbReference type="SMART" id="SM00571">
    <property type="entry name" value="DDT"/>
    <property type="match status" value="1"/>
</dbReference>
<dbReference type="PROSITE" id="PS50827">
    <property type="entry name" value="DDT"/>
    <property type="match status" value="1"/>
</dbReference>
<dbReference type="FunFam" id="3.30.40.10:FF:000300">
    <property type="entry name" value="Bromodomain adjacent to zinc finger domain protein 1A"/>
    <property type="match status" value="1"/>
</dbReference>
<dbReference type="InterPro" id="IPR018359">
    <property type="entry name" value="Bromodomain_CS"/>
</dbReference>
<sequence>MPLLRRQPFQRQKPPPDLDPDEEVFHCPLTNEIFRDYEDFFERIILCNSLVWSCSITGRSGLTYQEAVECEEKALKNLASFPIYLQKPMLFLATLTHRSRLNDLNDDIFLFAKDRYFIGEVVDITLGNERKSCKVLRVIPPAIVPENTGCIVIDSDEEEQSKEKPKGANFKADTYKYVVQERGKATNITITVPAKQVCRKKGLYTRDKSKLFLKQYCETDNGIWKVKGSIIKKKGLEEACFADFFAGPPPVFGVSESKRKSSGKKHEEEEDDYGRMLSPSKRKDDKKKKKIKEGPLEKAPFERDDVIKLTAEERALISEQYRQQKMAERAAQKEELKKKKVEDMLRRKEERAKEREQKMEERRKQHELYKEWSKMRDDMECDDLKVMPEPTPIKTKIPAESFGDAVMVLEFMNCFRNLIDLKEYFPKGFTFEILEQALLDTDHNGLLTDILLMIMSTIFTMQEEEEAEEEALSKEDKANQMTGTEEIDADMDLEELMDTATQFAQIPQLTHGTLLRKLPLDSFTLTEIVRLHILASGAKVSDKNVKYRYQQRGGYTSQDDPGLLFKCKEPTVIRSLATENIFDIPPSDKLKILNVLIQQILTYASTRDNVEEMCEKFRISKHDLKHFQWSEQRREREEQAARYRRRQEERQREKEKEHKKRMKQLKELEKKLTDQRMGENGTVDGERKDDEEEEDDDGEISMTEEEKEELRQQEEEDEANRKAEFAMKEKKMILDLAKLQHSCSIAPLGRDRLYRRYWVFQSLPGLFIEDDENLVKEEAKIPINQNPLSNPLTPEMAARMKSMPVSKPAQSDSASAVNGGSDKENESFNNSTANTSMNVSTANNTLNTSTAENSINPSVNTSLNTSQLSSANTSLVNGIPNGSQNVKIEEKGKITNGNIISVSDDEDNLSKSRKESPKVSSLEKVNLAVRQIIDRPRCVWSFLSTPEEYDELISSLNPRGFRESALKSTLLEQKNRIVEIIDKTPNDVLCPKIENEIIEEERARSESPAEVGIKTRHKNSLKRASKGLVKNECAQEILEIHLRETLLDFEERIFIGGLGVLKVHNRQAWRESIESGSYDPQTDDPLFAKYERTKVKEESEVGDDQSMSSEDTTECVVKDLGKSLLQLARSLEAKYLLVPLGENEKPKGGRKSAAELRKEKKKREEEERKKQEEEERKRREAEENDSDEEQLPMAEKIPEKTTKERWEDSVLSCTSLPQLFLHIETLDKSIFWDKSALHARCKICRRKGDADQMLLCDLCDRGHHMYCLKPKIKSVPKGDWYCPDCRPKEKKHSPLKNRRKTFTEEEEEEPMEEEQEEEEDTSREMEEDGDDLGSAADSEGEDTEITLDLDTICAVCGNGGILVCCDACPLMYHIECVDPPLKKVPKGRWECNVCTDNVKQSKVKLPKGVKGGKKKGGASKQTPTSSRTSSRRGSPRDSPITVKGGKKREKDFSDDDTPKLKKGGRSTSKLAEVNGDEPKHYVSSSRGNSKVQSMKQLQGVVQELMKLEDSEPFLKPVSKKLVPDYYDIIAIPMDFGTIKNKINNFDYNDVSDLITDVRQIFSNCAEYNRKSTPEFKAGAALSKIFEKRLKDLHIEAETPPPNKKQRRQ</sequence>
<feature type="region of interest" description="Disordered" evidence="16">
    <location>
        <begin position="1142"/>
        <end position="1203"/>
    </location>
</feature>
<dbReference type="InterPro" id="IPR028941">
    <property type="entry name" value="WHIM2_dom"/>
</dbReference>
<feature type="compositionally biased region" description="Polar residues" evidence="16">
    <location>
        <begin position="827"/>
        <end position="839"/>
    </location>
</feature>
<dbReference type="SUPFAM" id="SSF57903">
    <property type="entry name" value="FYVE/PHD zinc finger"/>
    <property type="match status" value="2"/>
</dbReference>
<dbReference type="GO" id="GO:0003677">
    <property type="term" value="F:DNA binding"/>
    <property type="evidence" value="ECO:0007669"/>
    <property type="project" value="TreeGrafter"/>
</dbReference>
<feature type="compositionally biased region" description="Basic and acidic residues" evidence="16">
    <location>
        <begin position="1448"/>
        <end position="1459"/>
    </location>
</feature>